<dbReference type="InterPro" id="IPR004360">
    <property type="entry name" value="Glyas_Fos-R_dOase_dom"/>
</dbReference>
<dbReference type="PANTHER" id="PTHR36437:SF2">
    <property type="entry name" value="GLYOXALASE_BLEOMYCIN RESISTANCE PROTEIN_DIOXYGENASE"/>
    <property type="match status" value="1"/>
</dbReference>
<dbReference type="PROSITE" id="PS51819">
    <property type="entry name" value="VOC"/>
    <property type="match status" value="1"/>
</dbReference>
<dbReference type="Gene3D" id="3.10.180.10">
    <property type="entry name" value="2,3-Dihydroxybiphenyl 1,2-Dioxygenase, domain 1"/>
    <property type="match status" value="1"/>
</dbReference>
<sequence>MEPHCPGKSTKPGRSGTNNRYRLHLTALLVDEYDTALSFFVGKLGFELQEDTTLGDGKRWVVIAPHGAPSGLLLARAVGDRQRKAIGDQSGDRVFLFLETDDFARDHLAYTERGIRFVEAPRHEPYGIVAVFEDIYGNRWDLIEPCAAKG</sequence>
<dbReference type="EMBL" id="FOXP01000007">
    <property type="protein sequence ID" value="SFP77354.1"/>
    <property type="molecule type" value="Genomic_DNA"/>
</dbReference>
<dbReference type="GO" id="GO:0051213">
    <property type="term" value="F:dioxygenase activity"/>
    <property type="evidence" value="ECO:0007669"/>
    <property type="project" value="UniProtKB-KW"/>
</dbReference>
<dbReference type="InterPro" id="IPR037523">
    <property type="entry name" value="VOC_core"/>
</dbReference>
<evidence type="ECO:0000313" key="2">
    <source>
        <dbReference type="EMBL" id="SFP77354.1"/>
    </source>
</evidence>
<keyword evidence="2" id="KW-0223">Dioxygenase</keyword>
<proteinExistence type="predicted"/>
<dbReference type="SUPFAM" id="SSF54593">
    <property type="entry name" value="Glyoxalase/Bleomycin resistance protein/Dihydroxybiphenyl dioxygenase"/>
    <property type="match status" value="1"/>
</dbReference>
<feature type="domain" description="VOC" evidence="1">
    <location>
        <begin position="22"/>
        <end position="145"/>
    </location>
</feature>
<dbReference type="InterPro" id="IPR029068">
    <property type="entry name" value="Glyas_Bleomycin-R_OHBP_Dase"/>
</dbReference>
<dbReference type="Pfam" id="PF00903">
    <property type="entry name" value="Glyoxalase"/>
    <property type="match status" value="1"/>
</dbReference>
<reference evidence="3" key="1">
    <citation type="submission" date="2016-10" db="EMBL/GenBank/DDBJ databases">
        <authorList>
            <person name="Varghese N."/>
            <person name="Submissions S."/>
        </authorList>
    </citation>
    <scope>NUCLEOTIDE SEQUENCE [LARGE SCALE GENOMIC DNA]</scope>
    <source>
        <strain evidence="3">CGMCC 1.9113</strain>
    </source>
</reference>
<gene>
    <name evidence="2" type="ORF">SAMN04488241_1078</name>
</gene>
<dbReference type="AlphaFoldDB" id="A0A1I5T2S0"/>
<dbReference type="STRING" id="634430.SAMN04488241_1078"/>
<dbReference type="Proteomes" id="UP000199586">
    <property type="component" value="Unassembled WGS sequence"/>
</dbReference>
<name>A0A1I5T2S0_9SPHN</name>
<dbReference type="SMR" id="A0A1I5T2S0"/>
<keyword evidence="2" id="KW-0560">Oxidoreductase</keyword>
<evidence type="ECO:0000313" key="3">
    <source>
        <dbReference type="Proteomes" id="UP000199586"/>
    </source>
</evidence>
<keyword evidence="3" id="KW-1185">Reference proteome</keyword>
<organism evidence="2 3">
    <name type="scientific">Sphingomonas rubra</name>
    <dbReference type="NCBI Taxonomy" id="634430"/>
    <lineage>
        <taxon>Bacteria</taxon>
        <taxon>Pseudomonadati</taxon>
        <taxon>Pseudomonadota</taxon>
        <taxon>Alphaproteobacteria</taxon>
        <taxon>Sphingomonadales</taxon>
        <taxon>Sphingomonadaceae</taxon>
        <taxon>Sphingomonas</taxon>
    </lineage>
</organism>
<dbReference type="PANTHER" id="PTHR36437">
    <property type="entry name" value="GLYOXALASE/BLEOMYCIN RESISTANCE PROTEIN/DIOXYGENASE"/>
    <property type="match status" value="1"/>
</dbReference>
<dbReference type="OrthoDB" id="9794917at2"/>
<accession>A0A1I5T2S0</accession>
<protein>
    <submittedName>
        <fullName evidence="2">Catechol 2,3-dioxygenase</fullName>
    </submittedName>
</protein>
<evidence type="ECO:0000259" key="1">
    <source>
        <dbReference type="PROSITE" id="PS51819"/>
    </source>
</evidence>